<protein>
    <submittedName>
        <fullName evidence="1">Uncharacterized protein</fullName>
    </submittedName>
</protein>
<evidence type="ECO:0000313" key="1">
    <source>
        <dbReference type="EMBL" id="KAK0440447.1"/>
    </source>
</evidence>
<proteinExistence type="predicted"/>
<reference evidence="1" key="1">
    <citation type="submission" date="2023-06" db="EMBL/GenBank/DDBJ databases">
        <authorList>
            <consortium name="Lawrence Berkeley National Laboratory"/>
            <person name="Ahrendt S."/>
            <person name="Sahu N."/>
            <person name="Indic B."/>
            <person name="Wong-Bajracharya J."/>
            <person name="Merenyi Z."/>
            <person name="Ke H.-M."/>
            <person name="Monk M."/>
            <person name="Kocsube S."/>
            <person name="Drula E."/>
            <person name="Lipzen A."/>
            <person name="Balint B."/>
            <person name="Henrissat B."/>
            <person name="Andreopoulos B."/>
            <person name="Martin F.M."/>
            <person name="Harder C.B."/>
            <person name="Rigling D."/>
            <person name="Ford K.L."/>
            <person name="Foster G.D."/>
            <person name="Pangilinan J."/>
            <person name="Papanicolaou A."/>
            <person name="Barry K."/>
            <person name="LaButti K."/>
            <person name="Viragh M."/>
            <person name="Koriabine M."/>
            <person name="Yan M."/>
            <person name="Riley R."/>
            <person name="Champramary S."/>
            <person name="Plett K.L."/>
            <person name="Tsai I.J."/>
            <person name="Slot J."/>
            <person name="Sipos G."/>
            <person name="Plett J."/>
            <person name="Nagy L.G."/>
            <person name="Grigoriev I.V."/>
        </authorList>
    </citation>
    <scope>NUCLEOTIDE SEQUENCE</scope>
    <source>
        <strain evidence="1">CCBAS 213</strain>
    </source>
</reference>
<dbReference type="EMBL" id="JAUEPS010000064">
    <property type="protein sequence ID" value="KAK0442471.1"/>
    <property type="molecule type" value="Genomic_DNA"/>
</dbReference>
<name>A0AA39MN56_ARMTA</name>
<dbReference type="GeneID" id="85358100"/>
<dbReference type="Proteomes" id="UP001175211">
    <property type="component" value="Unassembled WGS sequence"/>
</dbReference>
<sequence length="81" mass="8915">MLYLVPRVRGFEPLPLTLAVSSMQILCMAAVISPERAISAHVEVAHADTALFFRHSTFEDHVRLEGLTGSDSSGTFNRQKS</sequence>
<dbReference type="EMBL" id="JAUEPS010000076">
    <property type="protein sequence ID" value="KAK0440447.1"/>
    <property type="molecule type" value="Genomic_DNA"/>
</dbReference>
<comment type="caution">
    <text evidence="1">The sequence shown here is derived from an EMBL/GenBank/DDBJ whole genome shotgun (WGS) entry which is preliminary data.</text>
</comment>
<evidence type="ECO:0000313" key="2">
    <source>
        <dbReference type="EMBL" id="KAK0442471.1"/>
    </source>
</evidence>
<dbReference type="AlphaFoldDB" id="A0AA39MN56"/>
<evidence type="ECO:0000313" key="3">
    <source>
        <dbReference type="Proteomes" id="UP001175211"/>
    </source>
</evidence>
<keyword evidence="3" id="KW-1185">Reference proteome</keyword>
<accession>A0AA39MN56</accession>
<organism evidence="1 3">
    <name type="scientific">Armillaria tabescens</name>
    <name type="common">Ringless honey mushroom</name>
    <name type="synonym">Agaricus tabescens</name>
    <dbReference type="NCBI Taxonomy" id="1929756"/>
    <lineage>
        <taxon>Eukaryota</taxon>
        <taxon>Fungi</taxon>
        <taxon>Dikarya</taxon>
        <taxon>Basidiomycota</taxon>
        <taxon>Agaricomycotina</taxon>
        <taxon>Agaricomycetes</taxon>
        <taxon>Agaricomycetidae</taxon>
        <taxon>Agaricales</taxon>
        <taxon>Marasmiineae</taxon>
        <taxon>Physalacriaceae</taxon>
        <taxon>Desarmillaria</taxon>
    </lineage>
</organism>
<gene>
    <name evidence="2" type="ORF">EV420DRAFT_1578125</name>
    <name evidence="1" type="ORF">EV420DRAFT_1581603</name>
</gene>
<dbReference type="RefSeq" id="XP_060324289.1">
    <property type="nucleotide sequence ID" value="XM_060474552.1"/>
</dbReference>